<protein>
    <recommendedName>
        <fullName evidence="1">Reverse transcriptase Ty1/copia-type domain-containing protein</fullName>
    </recommendedName>
</protein>
<evidence type="ECO:0000259" key="1">
    <source>
        <dbReference type="Pfam" id="PF07727"/>
    </source>
</evidence>
<dbReference type="EMBL" id="LR862153">
    <property type="protein sequence ID" value="CAD1835482.1"/>
    <property type="molecule type" value="Genomic_DNA"/>
</dbReference>
<feature type="domain" description="Reverse transcriptase Ty1/copia-type" evidence="1">
    <location>
        <begin position="4"/>
        <end position="112"/>
    </location>
</feature>
<dbReference type="AlphaFoldDB" id="A0A6V7PX91"/>
<proteinExistence type="predicted"/>
<name>A0A6V7PX91_ANACO</name>
<evidence type="ECO:0000313" key="2">
    <source>
        <dbReference type="EMBL" id="CAD1835482.1"/>
    </source>
</evidence>
<accession>A0A6V7PX91</accession>
<organism evidence="2">
    <name type="scientific">Ananas comosus var. bracteatus</name>
    <name type="common">red pineapple</name>
    <dbReference type="NCBI Taxonomy" id="296719"/>
    <lineage>
        <taxon>Eukaryota</taxon>
        <taxon>Viridiplantae</taxon>
        <taxon>Streptophyta</taxon>
        <taxon>Embryophyta</taxon>
        <taxon>Tracheophyta</taxon>
        <taxon>Spermatophyta</taxon>
        <taxon>Magnoliopsida</taxon>
        <taxon>Liliopsida</taxon>
        <taxon>Poales</taxon>
        <taxon>Bromeliaceae</taxon>
        <taxon>Bromelioideae</taxon>
        <taxon>Ananas</taxon>
    </lineage>
</organism>
<dbReference type="InterPro" id="IPR043502">
    <property type="entry name" value="DNA/RNA_pol_sf"/>
</dbReference>
<dbReference type="SUPFAM" id="SSF56672">
    <property type="entry name" value="DNA/RNA polymerases"/>
    <property type="match status" value="1"/>
</dbReference>
<dbReference type="InterPro" id="IPR013103">
    <property type="entry name" value="RVT_2"/>
</dbReference>
<dbReference type="Pfam" id="PF07727">
    <property type="entry name" value="RVT_2"/>
    <property type="match status" value="1"/>
</dbReference>
<sequence>MVLDYEETFSPVAKMTSVQVLISLASSMGWKMWQLDVKNAFLYGEVDREIYMSQPPGFISKTSPNHVCRLKKAIYELKQAPRAWYGKIAQYLLFYGFHVSNSDPSMFVKKYNNMHV</sequence>
<gene>
    <name evidence="2" type="ORF">CB5_LOCUS18693</name>
</gene>
<reference evidence="2" key="1">
    <citation type="submission" date="2020-07" db="EMBL/GenBank/DDBJ databases">
        <authorList>
            <person name="Lin J."/>
        </authorList>
    </citation>
    <scope>NUCLEOTIDE SEQUENCE</scope>
</reference>